<name>A0A5P2FUN8_9BACT</name>
<proteinExistence type="predicted"/>
<dbReference type="AlphaFoldDB" id="A0A5P2FUN8"/>
<dbReference type="Proteomes" id="UP000292424">
    <property type="component" value="Chromosome"/>
</dbReference>
<dbReference type="RefSeq" id="WP_131328054.1">
    <property type="nucleotide sequence ID" value="NZ_CP044016.1"/>
</dbReference>
<evidence type="ECO:0000313" key="1">
    <source>
        <dbReference type="EMBL" id="QES87176.1"/>
    </source>
</evidence>
<organism evidence="1 2">
    <name type="scientific">Rhizosphaericola mali</name>
    <dbReference type="NCBI Taxonomy" id="2545455"/>
    <lineage>
        <taxon>Bacteria</taxon>
        <taxon>Pseudomonadati</taxon>
        <taxon>Bacteroidota</taxon>
        <taxon>Chitinophagia</taxon>
        <taxon>Chitinophagales</taxon>
        <taxon>Chitinophagaceae</taxon>
        <taxon>Rhizosphaericola</taxon>
    </lineage>
</organism>
<dbReference type="OrthoDB" id="609711at2"/>
<reference evidence="1 2" key="1">
    <citation type="submission" date="2019-09" db="EMBL/GenBank/DDBJ databases">
        <title>Complete genome sequence of Arachidicoccus sp. B3-10 isolated from apple orchard soil.</title>
        <authorList>
            <person name="Kim H.S."/>
            <person name="Han K.-I."/>
            <person name="Suh M.K."/>
            <person name="Lee K.C."/>
            <person name="Eom M.K."/>
            <person name="Kim J.-S."/>
            <person name="Kang S.W."/>
            <person name="Sin Y."/>
            <person name="Lee J.-S."/>
        </authorList>
    </citation>
    <scope>NUCLEOTIDE SEQUENCE [LARGE SCALE GENOMIC DNA]</scope>
    <source>
        <strain evidence="1 2">B3-10</strain>
    </source>
</reference>
<gene>
    <name evidence="1" type="ORF">E0W69_000325</name>
</gene>
<sequence>MSQTVDTTHLQKTENHKNPIFKKLSDPFTKHNVTVRDTASTLNLTLLNNQLRFSRYLGKVIRNIKFTELNFYQNMEDSTQKKKYFGTNILTKLHRMSRPSVIKKNLFFHSGEQFYPTVIADNERFYRTIPFIRDARIIVDTIPGNSDSIDITVVTKDLFSITGSIGSLSASTQRFTVAEMNLGGLGQSIQYMPFIDNGRKPRAGAEFTYRYYNLFGSFADMRIMASSVGKNIVTGDRNEESTTFELSRPLVSQYKKFTGGLILSKAKTHNVYSNLIEDGRYYKYNYTTFDIWGGINLGIKKYLTDERNRARTLLSVRYMKYTFHNAPTQITNGFNYMTDSRQGALAQLTFFKQNFYQTRYFYGFGTTEDIPYGHSYSLIGGWFRQLNTSRPYIGWDLNKYNLSSQGDILQYFLKGGTFIQQGLRDFGYIMGATFYSRVIYRNQTKIRQIFRFSYSEIINRRTLDPLKINNSQYGLRNFGLDSTIGSRRLTFHSETIAYTPKKIFGFLIAPFMAGDLSLLTPPKGNLQRTALYTGFGPGFRIRNENLVFGTIEVRSLYFPKRVPGLNQFKIGMTANLRFRFNTNYVNKPDIVQLNSDPYNSIY</sequence>
<evidence type="ECO:0008006" key="3">
    <source>
        <dbReference type="Google" id="ProtNLM"/>
    </source>
</evidence>
<dbReference type="KEGG" id="arac:E0W69_000325"/>
<protein>
    <recommendedName>
        <fullName evidence="3">BamA/TamA family outer membrane protein</fullName>
    </recommendedName>
</protein>
<evidence type="ECO:0000313" key="2">
    <source>
        <dbReference type="Proteomes" id="UP000292424"/>
    </source>
</evidence>
<dbReference type="EMBL" id="CP044016">
    <property type="protein sequence ID" value="QES87176.1"/>
    <property type="molecule type" value="Genomic_DNA"/>
</dbReference>
<accession>A0A5P2FUN8</accession>
<keyword evidence="2" id="KW-1185">Reference proteome</keyword>